<dbReference type="PANTHER" id="PTHR38457:SF1">
    <property type="entry name" value="REGULATOR ABRB-RELATED"/>
    <property type="match status" value="1"/>
</dbReference>
<accession>Q2RP17</accession>
<dbReference type="PANTHER" id="PTHR38457">
    <property type="entry name" value="REGULATOR ABRB-RELATED"/>
    <property type="match status" value="1"/>
</dbReference>
<dbReference type="GO" id="GO:0016020">
    <property type="term" value="C:membrane"/>
    <property type="evidence" value="ECO:0007669"/>
    <property type="project" value="InterPro"/>
</dbReference>
<dbReference type="PhylomeDB" id="Q2RP17"/>
<keyword evidence="2" id="KW-0503">Monooxygenase</keyword>
<dbReference type="InterPro" id="IPR007820">
    <property type="entry name" value="AbrB_fam"/>
</dbReference>
<proteinExistence type="predicted"/>
<sequence length="362" mass="36843">MPLPVSPSSRLGSLPIPLQWLALGATSAAVGWGLHTTGLPAALLLGPMIAAICCALAGTRIHLPRAPYLGAQAMIGCMIGGSISPGLIASFLDDWALFLAIVLATVAASSLLGWMMSRWGSLPGTTSVWGSSPGAASAMVVMAEAFGADVRLVAFMQYLRVVCVASAAALIAHLWVEGAPPPPTPWFPALDGLVFGQTLALAGIGATLGVFLRVPSGAMVVPMVAAAVLSSFGLLAIHLPPWLLALAYAALGWTIGLGFTRAVLAHAARALPQILASIAALMAFCGGTAWLLTSLLGVDPVTAYLATSPGGLDSVAIIAASSARVDLSFVMALQTARFIIVICLGPPLARFIAGRIGDKPLA</sequence>
<feature type="transmembrane region" description="Helical" evidence="1">
    <location>
        <begin position="192"/>
        <end position="212"/>
    </location>
</feature>
<evidence type="ECO:0000256" key="1">
    <source>
        <dbReference type="SAM" id="Phobius"/>
    </source>
</evidence>
<organism evidence="2 3">
    <name type="scientific">Rhodospirillum rubrum (strain ATCC 11170 / ATH 1.1.1 / DSM 467 / LMG 4362 / NCIMB 8255 / S1)</name>
    <dbReference type="NCBI Taxonomy" id="269796"/>
    <lineage>
        <taxon>Bacteria</taxon>
        <taxon>Pseudomonadati</taxon>
        <taxon>Pseudomonadota</taxon>
        <taxon>Alphaproteobacteria</taxon>
        <taxon>Rhodospirillales</taxon>
        <taxon>Rhodospirillaceae</taxon>
        <taxon>Rhodospirillum</taxon>
    </lineage>
</organism>
<evidence type="ECO:0000313" key="2">
    <source>
        <dbReference type="EMBL" id="ABC24128.1"/>
    </source>
</evidence>
<feature type="transmembrane region" description="Helical" evidence="1">
    <location>
        <begin position="69"/>
        <end position="89"/>
    </location>
</feature>
<evidence type="ECO:0000313" key="3">
    <source>
        <dbReference type="Proteomes" id="UP000001929"/>
    </source>
</evidence>
<dbReference type="EnsemblBacteria" id="ABC24128">
    <property type="protein sequence ID" value="ABC24128"/>
    <property type="gene ID" value="Rru_A3334"/>
</dbReference>
<protein>
    <submittedName>
        <fullName evidence="2">Ammonia monooxygenase</fullName>
    </submittedName>
</protein>
<dbReference type="STRING" id="269796.Rru_A3334"/>
<dbReference type="PATRIC" id="fig|269796.9.peg.3448"/>
<keyword evidence="2" id="KW-0560">Oxidoreductase</keyword>
<feature type="transmembrane region" description="Helical" evidence="1">
    <location>
        <begin position="95"/>
        <end position="114"/>
    </location>
</feature>
<dbReference type="PIRSF" id="PIRSF038991">
    <property type="entry name" value="Protein_AbrB"/>
    <property type="match status" value="1"/>
</dbReference>
<dbReference type="KEGG" id="rru:Rru_A3334"/>
<name>Q2RP17_RHORT</name>
<dbReference type="AlphaFoldDB" id="Q2RP17"/>
<feature type="transmembrane region" description="Helical" evidence="1">
    <location>
        <begin position="329"/>
        <end position="349"/>
    </location>
</feature>
<dbReference type="EMBL" id="CP000230">
    <property type="protein sequence ID" value="ABC24128.1"/>
    <property type="molecule type" value="Genomic_DNA"/>
</dbReference>
<reference evidence="2 3" key="1">
    <citation type="journal article" date="2011" name="Stand. Genomic Sci.">
        <title>Complete genome sequence of Rhodospirillum rubrum type strain (S1).</title>
        <authorList>
            <person name="Munk A.C."/>
            <person name="Copeland A."/>
            <person name="Lucas S."/>
            <person name="Lapidus A."/>
            <person name="Del Rio T.G."/>
            <person name="Barry K."/>
            <person name="Detter J.C."/>
            <person name="Hammon N."/>
            <person name="Israni S."/>
            <person name="Pitluck S."/>
            <person name="Brettin T."/>
            <person name="Bruce D."/>
            <person name="Han C."/>
            <person name="Tapia R."/>
            <person name="Gilna P."/>
            <person name="Schmutz J."/>
            <person name="Larimer F."/>
            <person name="Land M."/>
            <person name="Kyrpides N.C."/>
            <person name="Mavromatis K."/>
            <person name="Richardson P."/>
            <person name="Rohde M."/>
            <person name="Goker M."/>
            <person name="Klenk H.P."/>
            <person name="Zhang Y."/>
            <person name="Roberts G.P."/>
            <person name="Reslewic S."/>
            <person name="Schwartz D.C."/>
        </authorList>
    </citation>
    <scope>NUCLEOTIDE SEQUENCE [LARGE SCALE GENOMIC DNA]</scope>
    <source>
        <strain evidence="3">ATCC 11170 / ATH 1.1.1 / DSM 467 / LMG 4362 / NCIMB 8255 / S1</strain>
    </source>
</reference>
<feature type="transmembrane region" description="Helical" evidence="1">
    <location>
        <begin position="245"/>
        <end position="264"/>
    </location>
</feature>
<dbReference type="NCBIfam" id="TIGR03082">
    <property type="entry name" value="Gneg_AbrB_dup"/>
    <property type="match status" value="2"/>
</dbReference>
<keyword evidence="1" id="KW-1133">Transmembrane helix</keyword>
<dbReference type="Proteomes" id="UP000001929">
    <property type="component" value="Chromosome"/>
</dbReference>
<feature type="transmembrane region" description="Helical" evidence="1">
    <location>
        <begin position="158"/>
        <end position="176"/>
    </location>
</feature>
<gene>
    <name evidence="2" type="ordered locus">Rru_A3334</name>
</gene>
<dbReference type="HOGENOM" id="CLU_050210_0_1_5"/>
<dbReference type="InterPro" id="IPR017516">
    <property type="entry name" value="AbrB_dup"/>
</dbReference>
<dbReference type="Pfam" id="PF05145">
    <property type="entry name" value="AbrB"/>
    <property type="match status" value="1"/>
</dbReference>
<feature type="transmembrane region" description="Helical" evidence="1">
    <location>
        <begin position="271"/>
        <end position="292"/>
    </location>
</feature>
<dbReference type="GO" id="GO:0010468">
    <property type="term" value="P:regulation of gene expression"/>
    <property type="evidence" value="ECO:0007669"/>
    <property type="project" value="InterPro"/>
</dbReference>
<dbReference type="eggNOG" id="COG3180">
    <property type="taxonomic scope" value="Bacteria"/>
</dbReference>
<dbReference type="GO" id="GO:0004497">
    <property type="term" value="F:monooxygenase activity"/>
    <property type="evidence" value="ECO:0007669"/>
    <property type="project" value="UniProtKB-KW"/>
</dbReference>
<keyword evidence="1" id="KW-0812">Transmembrane</keyword>
<feature type="transmembrane region" description="Helical" evidence="1">
    <location>
        <begin position="219"/>
        <end position="239"/>
    </location>
</feature>
<keyword evidence="1" id="KW-0472">Membrane</keyword>
<feature type="transmembrane region" description="Helical" evidence="1">
    <location>
        <begin position="38"/>
        <end position="57"/>
    </location>
</feature>
<keyword evidence="3" id="KW-1185">Reference proteome</keyword>
<dbReference type="RefSeq" id="WP_011391081.1">
    <property type="nucleotide sequence ID" value="NC_007643.1"/>
</dbReference>